<dbReference type="PANTHER" id="PTHR10963:SF55">
    <property type="entry name" value="GLYCOSIDE HYDROLASE FAMILY 16 PROTEIN"/>
    <property type="match status" value="1"/>
</dbReference>
<sequence length="312" mass="33745">MTTTAPAPLTDSGSTPPVDTRRRRRRRLTLGISAGILTIVLVLGGVWWFTGFSFLGARYGDDSVLFDDFDGAAGDKPNPDVWSIQTGGGGWGNEELQEYTEDAVALDGDGNLVITATVPEDGTQPTSGRITSHGKWSFSFGRLSARIKLPEGQGLLPAFWLLGDNIDRVGWPAAGEVDIIETPNTTSRSTHHLHGPTGITNKWSLNEGYDMPVPLADGFHVYTVEKQEGRIIMAIDDQIVMDVEEWDVPVPGRWVFDAPTHALFSLAVGGNWPGDPDASTPVVNEMVIDWMSFTPADQLGDTPIGSLGEVTR</sequence>
<dbReference type="SUPFAM" id="SSF49899">
    <property type="entry name" value="Concanavalin A-like lectins/glucanases"/>
    <property type="match status" value="1"/>
</dbReference>
<dbReference type="Pfam" id="PF00722">
    <property type="entry name" value="Glyco_hydro_16"/>
    <property type="match status" value="1"/>
</dbReference>
<dbReference type="EMBL" id="JYIZ01000034">
    <property type="protein sequence ID" value="KJL43978.1"/>
    <property type="molecule type" value="Genomic_DNA"/>
</dbReference>
<reference evidence="5 6" key="1">
    <citation type="submission" date="2015-02" db="EMBL/GenBank/DDBJ databases">
        <title>Draft genome sequences of ten Microbacterium spp. with emphasis on heavy metal contaminated environments.</title>
        <authorList>
            <person name="Corretto E."/>
        </authorList>
    </citation>
    <scope>NUCLEOTIDE SEQUENCE [LARGE SCALE GENOMIC DNA]</scope>
    <source>
        <strain evidence="5 6">DSM 12510</strain>
    </source>
</reference>
<keyword evidence="6" id="KW-1185">Reference proteome</keyword>
<evidence type="ECO:0000256" key="1">
    <source>
        <dbReference type="ARBA" id="ARBA00006865"/>
    </source>
</evidence>
<keyword evidence="5" id="KW-0326">Glycosidase</keyword>
<evidence type="ECO:0000313" key="5">
    <source>
        <dbReference type="EMBL" id="KJL43978.1"/>
    </source>
</evidence>
<gene>
    <name evidence="5" type="primary">bglA_1</name>
    <name evidence="5" type="ORF">RS81_00655</name>
</gene>
<dbReference type="Gene3D" id="2.60.120.200">
    <property type="match status" value="1"/>
</dbReference>
<dbReference type="PANTHER" id="PTHR10963">
    <property type="entry name" value="GLYCOSYL HYDROLASE-RELATED"/>
    <property type="match status" value="1"/>
</dbReference>
<feature type="transmembrane region" description="Helical" evidence="3">
    <location>
        <begin position="28"/>
        <end position="49"/>
    </location>
</feature>
<dbReference type="InterPro" id="IPR013320">
    <property type="entry name" value="ConA-like_dom_sf"/>
</dbReference>
<keyword evidence="3" id="KW-1133">Transmembrane helix</keyword>
<dbReference type="STRING" id="92835.RS81_00655"/>
<dbReference type="CDD" id="cd08023">
    <property type="entry name" value="GH16_laminarinase_like"/>
    <property type="match status" value="1"/>
</dbReference>
<keyword evidence="3" id="KW-0472">Membrane</keyword>
<name>A0A0M2HBJ5_9MICO</name>
<dbReference type="GO" id="GO:0005975">
    <property type="term" value="P:carbohydrate metabolic process"/>
    <property type="evidence" value="ECO:0007669"/>
    <property type="project" value="InterPro"/>
</dbReference>
<dbReference type="Proteomes" id="UP000033956">
    <property type="component" value="Unassembled WGS sequence"/>
</dbReference>
<organism evidence="5 6">
    <name type="scientific">Microbacterium terrae</name>
    <dbReference type="NCBI Taxonomy" id="69369"/>
    <lineage>
        <taxon>Bacteria</taxon>
        <taxon>Bacillati</taxon>
        <taxon>Actinomycetota</taxon>
        <taxon>Actinomycetes</taxon>
        <taxon>Micrococcales</taxon>
        <taxon>Microbacteriaceae</taxon>
        <taxon>Microbacterium</taxon>
    </lineage>
</organism>
<dbReference type="PATRIC" id="fig|92835.4.peg.672"/>
<evidence type="ECO:0000259" key="4">
    <source>
        <dbReference type="PROSITE" id="PS51762"/>
    </source>
</evidence>
<dbReference type="InterPro" id="IPR000757">
    <property type="entry name" value="Beta-glucanase-like"/>
</dbReference>
<comment type="similarity">
    <text evidence="1">Belongs to the glycosyl hydrolase 16 family.</text>
</comment>
<evidence type="ECO:0000256" key="2">
    <source>
        <dbReference type="SAM" id="MobiDB-lite"/>
    </source>
</evidence>
<dbReference type="AlphaFoldDB" id="A0A0M2HBJ5"/>
<dbReference type="EC" id="3.2.1.73" evidence="5"/>
<dbReference type="RefSeq" id="WP_052682378.1">
    <property type="nucleotide sequence ID" value="NZ_BAAAUP010000010.1"/>
</dbReference>
<feature type="domain" description="GH16" evidence="4">
    <location>
        <begin position="57"/>
        <end position="299"/>
    </location>
</feature>
<protein>
    <submittedName>
        <fullName evidence="5">Beta-glucanase</fullName>
        <ecNumber evidence="5">3.2.1.73</ecNumber>
    </submittedName>
</protein>
<evidence type="ECO:0000256" key="3">
    <source>
        <dbReference type="SAM" id="Phobius"/>
    </source>
</evidence>
<feature type="region of interest" description="Disordered" evidence="2">
    <location>
        <begin position="1"/>
        <end position="22"/>
    </location>
</feature>
<dbReference type="PROSITE" id="PS51762">
    <property type="entry name" value="GH16_2"/>
    <property type="match status" value="1"/>
</dbReference>
<keyword evidence="5" id="KW-0378">Hydrolase</keyword>
<keyword evidence="3" id="KW-0812">Transmembrane</keyword>
<dbReference type="InterPro" id="IPR050546">
    <property type="entry name" value="Glycosyl_Hydrlase_16"/>
</dbReference>
<comment type="caution">
    <text evidence="5">The sequence shown here is derived from an EMBL/GenBank/DDBJ whole genome shotgun (WGS) entry which is preliminary data.</text>
</comment>
<proteinExistence type="inferred from homology"/>
<accession>A0A0M2HBJ5</accession>
<dbReference type="GO" id="GO:0042972">
    <property type="term" value="F:licheninase activity"/>
    <property type="evidence" value="ECO:0007669"/>
    <property type="project" value="UniProtKB-EC"/>
</dbReference>
<feature type="compositionally biased region" description="Polar residues" evidence="2">
    <location>
        <begin position="1"/>
        <end position="17"/>
    </location>
</feature>
<evidence type="ECO:0000313" key="6">
    <source>
        <dbReference type="Proteomes" id="UP000033956"/>
    </source>
</evidence>